<name>A0A919L1L9_9ACTN</name>
<dbReference type="RefSeq" id="WP_190214442.1">
    <property type="nucleotide sequence ID" value="NZ_BNBO01000053.1"/>
</dbReference>
<reference evidence="2" key="2">
    <citation type="submission" date="2020-09" db="EMBL/GenBank/DDBJ databases">
        <authorList>
            <person name="Sun Q."/>
            <person name="Ohkuma M."/>
        </authorList>
    </citation>
    <scope>NUCLEOTIDE SEQUENCE</scope>
    <source>
        <strain evidence="2">JCM 4646</strain>
    </source>
</reference>
<accession>A0A919L1L9</accession>
<dbReference type="AlphaFoldDB" id="A0A919L1L9"/>
<gene>
    <name evidence="2" type="ORF">GCM10018781_64380</name>
</gene>
<feature type="compositionally biased region" description="Low complexity" evidence="1">
    <location>
        <begin position="211"/>
        <end position="220"/>
    </location>
</feature>
<feature type="region of interest" description="Disordered" evidence="1">
    <location>
        <begin position="200"/>
        <end position="297"/>
    </location>
</feature>
<dbReference type="Proteomes" id="UP000617734">
    <property type="component" value="Unassembled WGS sequence"/>
</dbReference>
<comment type="caution">
    <text evidence="2">The sequence shown here is derived from an EMBL/GenBank/DDBJ whole genome shotgun (WGS) entry which is preliminary data.</text>
</comment>
<feature type="compositionally biased region" description="Basic and acidic residues" evidence="1">
    <location>
        <begin position="260"/>
        <end position="274"/>
    </location>
</feature>
<organism evidence="2 3">
    <name type="scientific">Kitasatospora indigofera</name>
    <dbReference type="NCBI Taxonomy" id="67307"/>
    <lineage>
        <taxon>Bacteria</taxon>
        <taxon>Bacillati</taxon>
        <taxon>Actinomycetota</taxon>
        <taxon>Actinomycetes</taxon>
        <taxon>Kitasatosporales</taxon>
        <taxon>Streptomycetaceae</taxon>
        <taxon>Kitasatospora</taxon>
    </lineage>
</organism>
<reference evidence="2" key="1">
    <citation type="journal article" date="2014" name="Int. J. Syst. Evol. Microbiol.">
        <title>Complete genome sequence of Corynebacterium casei LMG S-19264T (=DSM 44701T), isolated from a smear-ripened cheese.</title>
        <authorList>
            <consortium name="US DOE Joint Genome Institute (JGI-PGF)"/>
            <person name="Walter F."/>
            <person name="Albersmeier A."/>
            <person name="Kalinowski J."/>
            <person name="Ruckert C."/>
        </authorList>
    </citation>
    <scope>NUCLEOTIDE SEQUENCE</scope>
    <source>
        <strain evidence="2">JCM 4646</strain>
    </source>
</reference>
<keyword evidence="3" id="KW-1185">Reference proteome</keyword>
<dbReference type="GeneID" id="95356731"/>
<feature type="region of interest" description="Disordered" evidence="1">
    <location>
        <begin position="129"/>
        <end position="151"/>
    </location>
</feature>
<sequence length="297" mass="31649">MSMDAEIGSWPPWTPRRAALVRRRTIKTGGTGIDLRVTNPGLLNQPRLLVVMFSSPGTCWPMVKTGFVCDGGELTDDQLDGIVLDLEEHTEWQVRSVARWADLMNPQEYTHLQQVDSARRTGTAVYLPFSGGPTQSDQPRPVAHGDRRWRVERGGGGGRAVLTDACAGDSMCCSMAYAHPVSGAVRGLILSGSGWRGLATGEIRPSSDRTAASGSRVGARAGHDPGGDARTPVRWGPGVLRTAAAAGPEEQNAPRTARALAERPIIDRTGKMSEDSSVSGPEAAVRLPLDSHGDHTS</sequence>
<proteinExistence type="predicted"/>
<evidence type="ECO:0000313" key="2">
    <source>
        <dbReference type="EMBL" id="GHH81535.1"/>
    </source>
</evidence>
<evidence type="ECO:0000256" key="1">
    <source>
        <dbReference type="SAM" id="MobiDB-lite"/>
    </source>
</evidence>
<protein>
    <submittedName>
        <fullName evidence="2">Uncharacterized protein</fullName>
    </submittedName>
</protein>
<evidence type="ECO:0000313" key="3">
    <source>
        <dbReference type="Proteomes" id="UP000617734"/>
    </source>
</evidence>
<dbReference type="EMBL" id="BNBO01000053">
    <property type="protein sequence ID" value="GHH81535.1"/>
    <property type="molecule type" value="Genomic_DNA"/>
</dbReference>